<keyword evidence="2" id="KW-0150">Chloroplast</keyword>
<reference evidence="2" key="1">
    <citation type="submission" date="2017-12" db="EMBL/GenBank/DDBJ databases">
        <title>Complete Sequences of the chloroplast DNA of the Grateloupia filicina.</title>
        <authorList>
            <person name="Liu T."/>
            <person name="Liu C."/>
            <person name="Li Y."/>
        </authorList>
    </citation>
    <scope>NUCLEOTIDE SEQUENCE</scope>
</reference>
<evidence type="ECO:0000256" key="1">
    <source>
        <dbReference type="SAM" id="Phobius"/>
    </source>
</evidence>
<dbReference type="RefSeq" id="YP_009488655.1">
    <property type="nucleotide sequence ID" value="NC_037841.1"/>
</dbReference>
<geneLocation type="chloroplast" evidence="2"/>
<keyword evidence="1" id="KW-1133">Transmembrane helix</keyword>
<sequence>MKIDLLDQEKKSNFFVLDLEIILDILVITPCVNLKIALKLFILFRMH</sequence>
<name>A0A2S1FXG3_9FLOR</name>
<keyword evidence="2" id="KW-0934">Plastid</keyword>
<keyword evidence="1" id="KW-0812">Transmembrane</keyword>
<gene>
    <name evidence="2" type="primary">orf48</name>
    <name evidence="2" type="ORF">Grafi_p085</name>
</gene>
<dbReference type="EMBL" id="MG598531">
    <property type="protein sequence ID" value="AWD77456.1"/>
    <property type="molecule type" value="Genomic_DNA"/>
</dbReference>
<dbReference type="AlphaFoldDB" id="A0A2S1FXG3"/>
<organism evidence="2">
    <name type="scientific">Grateloupia filicina</name>
    <dbReference type="NCBI Taxonomy" id="31455"/>
    <lineage>
        <taxon>Eukaryota</taxon>
        <taxon>Rhodophyta</taxon>
        <taxon>Florideophyceae</taxon>
        <taxon>Rhodymeniophycidae</taxon>
        <taxon>Halymeniales</taxon>
        <taxon>Halymeniaceae</taxon>
        <taxon>Grateloupia</taxon>
    </lineage>
</organism>
<dbReference type="GeneID" id="36944971"/>
<keyword evidence="1" id="KW-0472">Membrane</keyword>
<protein>
    <submittedName>
        <fullName evidence="2">Uncharacterized protein</fullName>
    </submittedName>
</protein>
<evidence type="ECO:0000313" key="2">
    <source>
        <dbReference type="EMBL" id="AWD77456.1"/>
    </source>
</evidence>
<accession>A0A2S1FXG3</accession>
<proteinExistence type="predicted"/>
<feature type="transmembrane region" description="Helical" evidence="1">
    <location>
        <begin position="21"/>
        <end position="44"/>
    </location>
</feature>